<feature type="transmembrane region" description="Helical" evidence="15">
    <location>
        <begin position="16"/>
        <end position="35"/>
    </location>
</feature>
<proteinExistence type="predicted"/>
<dbReference type="SUPFAM" id="SSF47384">
    <property type="entry name" value="Homodimeric domain of signal transducing histidine kinase"/>
    <property type="match status" value="1"/>
</dbReference>
<dbReference type="InterPro" id="IPR003661">
    <property type="entry name" value="HisK_dim/P_dom"/>
</dbReference>
<evidence type="ECO:0000256" key="5">
    <source>
        <dbReference type="ARBA" id="ARBA00022553"/>
    </source>
</evidence>
<evidence type="ECO:0000256" key="14">
    <source>
        <dbReference type="SAM" id="Coils"/>
    </source>
</evidence>
<dbReference type="PIRSF" id="PIRSF037532">
    <property type="entry name" value="STHK_NtrY"/>
    <property type="match status" value="1"/>
</dbReference>
<keyword evidence="5" id="KW-0597">Phosphoprotein</keyword>
<dbReference type="PROSITE" id="PS50885">
    <property type="entry name" value="HAMP"/>
    <property type="match status" value="1"/>
</dbReference>
<dbReference type="InterPro" id="IPR004358">
    <property type="entry name" value="Sig_transdc_His_kin-like_C"/>
</dbReference>
<keyword evidence="7 15" id="KW-0812">Transmembrane</keyword>
<dbReference type="GO" id="GO:0000155">
    <property type="term" value="F:phosphorelay sensor kinase activity"/>
    <property type="evidence" value="ECO:0007669"/>
    <property type="project" value="InterPro"/>
</dbReference>
<evidence type="ECO:0000313" key="18">
    <source>
        <dbReference type="EMBL" id="HHQ16711.1"/>
    </source>
</evidence>
<evidence type="ECO:0000256" key="11">
    <source>
        <dbReference type="ARBA" id="ARBA00022989"/>
    </source>
</evidence>
<evidence type="ECO:0000256" key="9">
    <source>
        <dbReference type="ARBA" id="ARBA00022777"/>
    </source>
</evidence>
<evidence type="ECO:0000256" key="15">
    <source>
        <dbReference type="SAM" id="Phobius"/>
    </source>
</evidence>
<dbReference type="CDD" id="cd06225">
    <property type="entry name" value="HAMP"/>
    <property type="match status" value="1"/>
</dbReference>
<dbReference type="SUPFAM" id="SSF55874">
    <property type="entry name" value="ATPase domain of HSP90 chaperone/DNA topoisomerase II/histidine kinase"/>
    <property type="match status" value="1"/>
</dbReference>
<dbReference type="Gene3D" id="1.10.287.130">
    <property type="match status" value="1"/>
</dbReference>
<dbReference type="InterPro" id="IPR035965">
    <property type="entry name" value="PAS-like_dom_sf"/>
</dbReference>
<sequence length="699" mass="82612">MNYWESFKIKFKKYRILIFILFLIGITLWLEFNIFDFSFLSLSQKNILLFLLFQLNLISILVLLYFIFRYLFKIFWEIKVKKISKSIKIKLFSTYFISIIFPSLILILGSFFFFKKTLDYWIKEFFEEKVISQFMKAEDYYKETERYLLQKGQEIVNKYVSSTEELRSKDLREKFRYFSDLDSIEIYNFSGQLYKKTYSSEIPEKLGIPPSILEKLKTEKIPVAQLSIIKSKPLLRVFITCKDKYGNEWILATGKVLNLQKFAESKIFPEERYFETFKKFLLMTGISVLLLIVFVGIWVGSKIGRNLTEPLQNLILATQKISQKDYQIEEIPLTSFSEDELGILVNSFKEMVKKVREYEEEMRRYNEYLISILNQLPVGILILDLNFQIKFLNENLKKFLESYEFNNIEELLNYLDLFNLLHTVELESPFYKIFEFTIGTKEVFLGITLLKLNLFREENFMVILENLEEKENLKRLSIWKEVAVKIAHEIKNPLTPIKLSIERLRKRLGNNLEDSAKEVLFKTTEIIEKYVEELRKLATDFYYFSKKPNLNLEKGSLLENLIEVVNLYEFAYPEVKFNIQADDDGECLFDKFHFKRVWINLIDNSIKAMQEKGEIKIFLSRENGEVVIKMVDTGEGIPEEIKTNIAEGDLMKLKEFGMGLIIAYSVVKLHKGTFQVERNNPSGTVIIIKIPCVSESKNI</sequence>
<keyword evidence="4" id="KW-1003">Cell membrane</keyword>
<reference evidence="18" key="1">
    <citation type="journal article" date="2020" name="mSystems">
        <title>Genome- and Community-Level Interaction Insights into Carbon Utilization and Element Cycling Functions of Hydrothermarchaeota in Hydrothermal Sediment.</title>
        <authorList>
            <person name="Zhou Z."/>
            <person name="Liu Y."/>
            <person name="Xu W."/>
            <person name="Pan J."/>
            <person name="Luo Z.H."/>
            <person name="Li M."/>
        </authorList>
    </citation>
    <scope>NUCLEOTIDE SEQUENCE [LARGE SCALE GENOMIC DNA]</scope>
    <source>
        <strain evidence="18">SpSt-106</strain>
    </source>
</reference>
<gene>
    <name evidence="18" type="ORF">ENM15_07875</name>
</gene>
<feature type="domain" description="HAMP" evidence="17">
    <location>
        <begin position="305"/>
        <end position="360"/>
    </location>
</feature>
<dbReference type="EMBL" id="DRWR01000125">
    <property type="protein sequence ID" value="HHQ16711.1"/>
    <property type="molecule type" value="Genomic_DNA"/>
</dbReference>
<dbReference type="AlphaFoldDB" id="A0A7V6CEL6"/>
<dbReference type="InterPro" id="IPR036097">
    <property type="entry name" value="HisK_dim/P_sf"/>
</dbReference>
<evidence type="ECO:0000256" key="1">
    <source>
        <dbReference type="ARBA" id="ARBA00000085"/>
    </source>
</evidence>
<comment type="subcellular location">
    <subcellularLocation>
        <location evidence="2">Cell membrane</location>
        <topology evidence="2">Multi-pass membrane protein</topology>
    </subcellularLocation>
</comment>
<evidence type="ECO:0000256" key="3">
    <source>
        <dbReference type="ARBA" id="ARBA00012438"/>
    </source>
</evidence>
<dbReference type="GO" id="GO:0005886">
    <property type="term" value="C:plasma membrane"/>
    <property type="evidence" value="ECO:0007669"/>
    <property type="project" value="UniProtKB-SubCell"/>
</dbReference>
<evidence type="ECO:0000259" key="16">
    <source>
        <dbReference type="PROSITE" id="PS50109"/>
    </source>
</evidence>
<evidence type="ECO:0000256" key="2">
    <source>
        <dbReference type="ARBA" id="ARBA00004651"/>
    </source>
</evidence>
<dbReference type="Gene3D" id="3.30.565.10">
    <property type="entry name" value="Histidine kinase-like ATPase, C-terminal domain"/>
    <property type="match status" value="1"/>
</dbReference>
<dbReference type="Pfam" id="PF02518">
    <property type="entry name" value="HATPase_c"/>
    <property type="match status" value="1"/>
</dbReference>
<dbReference type="PRINTS" id="PR00344">
    <property type="entry name" value="BCTRLSENSOR"/>
</dbReference>
<dbReference type="InterPro" id="IPR050398">
    <property type="entry name" value="HssS/ArlS-like"/>
</dbReference>
<dbReference type="PANTHER" id="PTHR45528:SF1">
    <property type="entry name" value="SENSOR HISTIDINE KINASE CPXA"/>
    <property type="match status" value="1"/>
</dbReference>
<evidence type="ECO:0000256" key="4">
    <source>
        <dbReference type="ARBA" id="ARBA00022475"/>
    </source>
</evidence>
<dbReference type="EC" id="2.7.13.3" evidence="3"/>
<evidence type="ECO:0000256" key="6">
    <source>
        <dbReference type="ARBA" id="ARBA00022679"/>
    </source>
</evidence>
<dbReference type="InterPro" id="IPR003660">
    <property type="entry name" value="HAMP_dom"/>
</dbReference>
<feature type="transmembrane region" description="Helical" evidence="15">
    <location>
        <begin position="92"/>
        <end position="114"/>
    </location>
</feature>
<dbReference type="SMART" id="SM00304">
    <property type="entry name" value="HAMP"/>
    <property type="match status" value="1"/>
</dbReference>
<dbReference type="GO" id="GO:0005524">
    <property type="term" value="F:ATP binding"/>
    <property type="evidence" value="ECO:0007669"/>
    <property type="project" value="UniProtKB-KW"/>
</dbReference>
<dbReference type="Gene3D" id="6.10.340.10">
    <property type="match status" value="1"/>
</dbReference>
<protein>
    <recommendedName>
        <fullName evidence="3">histidine kinase</fullName>
        <ecNumber evidence="3">2.7.13.3</ecNumber>
    </recommendedName>
</protein>
<accession>A0A7V6CEL6</accession>
<dbReference type="InterPro" id="IPR036890">
    <property type="entry name" value="HATPase_C_sf"/>
</dbReference>
<dbReference type="InterPro" id="IPR017232">
    <property type="entry name" value="NtrY"/>
</dbReference>
<feature type="transmembrane region" description="Helical" evidence="15">
    <location>
        <begin position="47"/>
        <end position="72"/>
    </location>
</feature>
<evidence type="ECO:0000256" key="12">
    <source>
        <dbReference type="ARBA" id="ARBA00023012"/>
    </source>
</evidence>
<dbReference type="Pfam" id="PF00512">
    <property type="entry name" value="HisKA"/>
    <property type="match status" value="1"/>
</dbReference>
<dbReference type="InterPro" id="IPR005467">
    <property type="entry name" value="His_kinase_dom"/>
</dbReference>
<keyword evidence="12" id="KW-0902">Two-component regulatory system</keyword>
<feature type="transmembrane region" description="Helical" evidence="15">
    <location>
        <begin position="280"/>
        <end position="299"/>
    </location>
</feature>
<dbReference type="SUPFAM" id="SSF55785">
    <property type="entry name" value="PYP-like sensor domain (PAS domain)"/>
    <property type="match status" value="1"/>
</dbReference>
<organism evidence="18">
    <name type="scientific">Thermodesulfobacterium geofontis</name>
    <dbReference type="NCBI Taxonomy" id="1295609"/>
    <lineage>
        <taxon>Bacteria</taxon>
        <taxon>Pseudomonadati</taxon>
        <taxon>Thermodesulfobacteriota</taxon>
        <taxon>Thermodesulfobacteria</taxon>
        <taxon>Thermodesulfobacteriales</taxon>
        <taxon>Thermodesulfobacteriaceae</taxon>
        <taxon>Thermodesulfobacterium</taxon>
    </lineage>
</organism>
<evidence type="ECO:0000256" key="13">
    <source>
        <dbReference type="ARBA" id="ARBA00023136"/>
    </source>
</evidence>
<feature type="coiled-coil region" evidence="14">
    <location>
        <begin position="348"/>
        <end position="375"/>
    </location>
</feature>
<dbReference type="Pfam" id="PF00672">
    <property type="entry name" value="HAMP"/>
    <property type="match status" value="1"/>
</dbReference>
<dbReference type="PANTHER" id="PTHR45528">
    <property type="entry name" value="SENSOR HISTIDINE KINASE CPXA"/>
    <property type="match status" value="1"/>
</dbReference>
<keyword evidence="13 15" id="KW-0472">Membrane</keyword>
<comment type="caution">
    <text evidence="18">The sequence shown here is derived from an EMBL/GenBank/DDBJ whole genome shotgun (WGS) entry which is preliminary data.</text>
</comment>
<comment type="catalytic activity">
    <reaction evidence="1">
        <text>ATP + protein L-histidine = ADP + protein N-phospho-L-histidine.</text>
        <dbReference type="EC" id="2.7.13.3"/>
    </reaction>
</comment>
<name>A0A7V6CEL6_9BACT</name>
<dbReference type="CDD" id="cd00075">
    <property type="entry name" value="HATPase"/>
    <property type="match status" value="1"/>
</dbReference>
<evidence type="ECO:0000259" key="17">
    <source>
        <dbReference type="PROSITE" id="PS50885"/>
    </source>
</evidence>
<feature type="domain" description="Histidine kinase" evidence="16">
    <location>
        <begin position="485"/>
        <end position="694"/>
    </location>
</feature>
<dbReference type="InterPro" id="IPR003594">
    <property type="entry name" value="HATPase_dom"/>
</dbReference>
<keyword evidence="14" id="KW-0175">Coiled coil</keyword>
<keyword evidence="9" id="KW-0418">Kinase</keyword>
<dbReference type="SUPFAM" id="SSF158472">
    <property type="entry name" value="HAMP domain-like"/>
    <property type="match status" value="1"/>
</dbReference>
<dbReference type="CDD" id="cd00082">
    <property type="entry name" value="HisKA"/>
    <property type="match status" value="1"/>
</dbReference>
<dbReference type="SMART" id="SM00387">
    <property type="entry name" value="HATPase_c"/>
    <property type="match status" value="1"/>
</dbReference>
<evidence type="ECO:0000256" key="8">
    <source>
        <dbReference type="ARBA" id="ARBA00022741"/>
    </source>
</evidence>
<keyword evidence="10" id="KW-0067">ATP-binding</keyword>
<evidence type="ECO:0000256" key="10">
    <source>
        <dbReference type="ARBA" id="ARBA00022840"/>
    </source>
</evidence>
<evidence type="ECO:0000256" key="7">
    <source>
        <dbReference type="ARBA" id="ARBA00022692"/>
    </source>
</evidence>
<keyword evidence="11 15" id="KW-1133">Transmembrane helix</keyword>
<keyword evidence="6" id="KW-0808">Transferase</keyword>
<keyword evidence="8" id="KW-0547">Nucleotide-binding</keyword>
<dbReference type="PROSITE" id="PS50109">
    <property type="entry name" value="HIS_KIN"/>
    <property type="match status" value="1"/>
</dbReference>